<sequence>MPDWRNPVGFACHAGGTHPAEEHFGVCASVQGLESGASAFVAGATVLGLNHLPLLLVTLDPEKWQVQLGYDYNTGEVAAIKIMHYEIQLPPETLTYDVLWKVNRVRQVLLDALTPWEENSRDAPPRGGKGGGRGPGFGYIWVGDVSHEMSELLAEVWPTPEPVNRPKRVAWTSAVGEMVSQVHQWLQPLAEEFDWDAADTRHSQPQGGGQGKQSKSSKASAADQEVVKKIADHLRKQQGQEDRMSALCGRFRTSPKVLQKGGGMFDIRPHSNGQDFVVRLAGGTNGFASWEVGGSKKGGGGKGGGAKGGGKSSSSKGGASPTAGVDRRIEELCRAPGVACQLADFDNRVRRFIQHFERRRGREAASAAFEMLAEWCARKERDQVRSWTAYLMVLLRNWEQTTFPEDDAENGDKPYQ</sequence>
<dbReference type="AlphaFoldDB" id="A0A7S2LBD3"/>
<gene>
    <name evidence="2" type="ORF">BRAN1462_LOCUS38074</name>
</gene>
<dbReference type="EMBL" id="HBGW01059825">
    <property type="protein sequence ID" value="CAD9601407.1"/>
    <property type="molecule type" value="Transcribed_RNA"/>
</dbReference>
<accession>A0A7S2LBD3</accession>
<evidence type="ECO:0000256" key="1">
    <source>
        <dbReference type="SAM" id="MobiDB-lite"/>
    </source>
</evidence>
<feature type="region of interest" description="Disordered" evidence="1">
    <location>
        <begin position="290"/>
        <end position="323"/>
    </location>
</feature>
<feature type="region of interest" description="Disordered" evidence="1">
    <location>
        <begin position="199"/>
        <end position="224"/>
    </location>
</feature>
<feature type="compositionally biased region" description="Low complexity" evidence="1">
    <location>
        <begin position="212"/>
        <end position="222"/>
    </location>
</feature>
<name>A0A7S2LBD3_9DINO</name>
<organism evidence="2">
    <name type="scientific">Zooxanthella nutricula</name>
    <dbReference type="NCBI Taxonomy" id="1333877"/>
    <lineage>
        <taxon>Eukaryota</taxon>
        <taxon>Sar</taxon>
        <taxon>Alveolata</taxon>
        <taxon>Dinophyceae</taxon>
        <taxon>Peridiniales</taxon>
        <taxon>Peridiniales incertae sedis</taxon>
        <taxon>Zooxanthella</taxon>
    </lineage>
</organism>
<feature type="compositionally biased region" description="Gly residues" evidence="1">
    <location>
        <begin position="295"/>
        <end position="311"/>
    </location>
</feature>
<reference evidence="2" key="1">
    <citation type="submission" date="2021-01" db="EMBL/GenBank/DDBJ databases">
        <authorList>
            <person name="Corre E."/>
            <person name="Pelletier E."/>
            <person name="Niang G."/>
            <person name="Scheremetjew M."/>
            <person name="Finn R."/>
            <person name="Kale V."/>
            <person name="Holt S."/>
            <person name="Cochrane G."/>
            <person name="Meng A."/>
            <person name="Brown T."/>
            <person name="Cohen L."/>
        </authorList>
    </citation>
    <scope>NUCLEOTIDE SEQUENCE</scope>
    <source>
        <strain evidence="2">RCC3387</strain>
    </source>
</reference>
<protein>
    <submittedName>
        <fullName evidence="2">Uncharacterized protein</fullName>
    </submittedName>
</protein>
<proteinExistence type="predicted"/>
<evidence type="ECO:0000313" key="2">
    <source>
        <dbReference type="EMBL" id="CAD9601407.1"/>
    </source>
</evidence>